<evidence type="ECO:0000313" key="2">
    <source>
        <dbReference type="EMBL" id="NVK79226.1"/>
    </source>
</evidence>
<reference evidence="2 3" key="1">
    <citation type="submission" date="2020-04" db="EMBL/GenBank/DDBJ databases">
        <title>Draft Genome Sequence of Streptomyces morookaense DSM 40503, an 8-azaguanine-producing strain.</title>
        <authorList>
            <person name="Qi J."/>
            <person name="Gao J.-M."/>
        </authorList>
    </citation>
    <scope>NUCLEOTIDE SEQUENCE [LARGE SCALE GENOMIC DNA]</scope>
    <source>
        <strain evidence="2 3">DSM 40503</strain>
    </source>
</reference>
<dbReference type="Proteomes" id="UP000587462">
    <property type="component" value="Unassembled WGS sequence"/>
</dbReference>
<keyword evidence="3" id="KW-1185">Reference proteome</keyword>
<gene>
    <name evidence="2" type="ORF">HG542_16330</name>
</gene>
<feature type="domain" description="DUF397" evidence="1">
    <location>
        <begin position="7"/>
        <end position="55"/>
    </location>
</feature>
<dbReference type="InterPro" id="IPR007278">
    <property type="entry name" value="DUF397"/>
</dbReference>
<organism evidence="2 3">
    <name type="scientific">Streptomyces morookaense</name>
    <name type="common">Streptoverticillium morookaense</name>
    <dbReference type="NCBI Taxonomy" id="1970"/>
    <lineage>
        <taxon>Bacteria</taxon>
        <taxon>Bacillati</taxon>
        <taxon>Actinomycetota</taxon>
        <taxon>Actinomycetes</taxon>
        <taxon>Kitasatosporales</taxon>
        <taxon>Streptomycetaceae</taxon>
        <taxon>Streptomyces</taxon>
    </lineage>
</organism>
<dbReference type="Pfam" id="PF04149">
    <property type="entry name" value="DUF397"/>
    <property type="match status" value="1"/>
</dbReference>
<dbReference type="RefSeq" id="WP_171082046.1">
    <property type="nucleotide sequence ID" value="NZ_BNBU01000004.1"/>
</dbReference>
<comment type="caution">
    <text evidence="2">The sequence shown here is derived from an EMBL/GenBank/DDBJ whole genome shotgun (WGS) entry which is preliminary data.</text>
</comment>
<dbReference type="EMBL" id="JABBXF010000033">
    <property type="protein sequence ID" value="NVK79226.1"/>
    <property type="molecule type" value="Genomic_DNA"/>
</dbReference>
<proteinExistence type="predicted"/>
<evidence type="ECO:0000313" key="3">
    <source>
        <dbReference type="Proteomes" id="UP000587462"/>
    </source>
</evidence>
<evidence type="ECO:0000259" key="1">
    <source>
        <dbReference type="Pfam" id="PF04149"/>
    </source>
</evidence>
<accession>A0A7Y7B5Z7</accession>
<sequence>MNTDRIWIKSSFSDDTGECIEVAACPCIVLIRDSKLGNSPQIRLSPAAWMAFIGHTE</sequence>
<dbReference type="AlphaFoldDB" id="A0A7Y7B5Z7"/>
<name>A0A7Y7B5Z7_STRMO</name>
<protein>
    <submittedName>
        <fullName evidence="2">DUF397 domain-containing protein</fullName>
    </submittedName>
</protein>